<dbReference type="NCBIfam" id="NF038262">
    <property type="entry name" value="SiaB_fam_kinase"/>
    <property type="match status" value="1"/>
</dbReference>
<dbReference type="InterPro" id="IPR046239">
    <property type="entry name" value="DUF6272"/>
</dbReference>
<protein>
    <recommendedName>
        <fullName evidence="3">GHKL domain-containing protein</fullName>
    </recommendedName>
</protein>
<reference evidence="1 2" key="1">
    <citation type="submission" date="2012-12" db="EMBL/GenBank/DDBJ databases">
        <title>Genome assembly of Fulvivirga imtechensis AK7.</title>
        <authorList>
            <person name="Nupur N."/>
            <person name="Khatri I."/>
            <person name="Kumar R."/>
            <person name="Subramanian S."/>
            <person name="Pinnaka A."/>
        </authorList>
    </citation>
    <scope>NUCLEOTIDE SEQUENCE [LARGE SCALE GENOMIC DNA]</scope>
    <source>
        <strain evidence="1 2">AK7</strain>
    </source>
</reference>
<dbReference type="STRING" id="1237149.C900_05127"/>
<evidence type="ECO:0008006" key="3">
    <source>
        <dbReference type="Google" id="ProtNLM"/>
    </source>
</evidence>
<dbReference type="Pfam" id="PF19788">
    <property type="entry name" value="DUF6272"/>
    <property type="match status" value="1"/>
</dbReference>
<dbReference type="EMBL" id="AMZN01000074">
    <property type="protein sequence ID" value="ELR69347.1"/>
    <property type="molecule type" value="Genomic_DNA"/>
</dbReference>
<keyword evidence="2" id="KW-1185">Reference proteome</keyword>
<dbReference type="Proteomes" id="UP000011135">
    <property type="component" value="Unassembled WGS sequence"/>
</dbReference>
<evidence type="ECO:0000313" key="1">
    <source>
        <dbReference type="EMBL" id="ELR69347.1"/>
    </source>
</evidence>
<dbReference type="eggNOG" id="ENOG50334ZF">
    <property type="taxonomic scope" value="Bacteria"/>
</dbReference>
<dbReference type="AlphaFoldDB" id="L8JPQ1"/>
<evidence type="ECO:0000313" key="2">
    <source>
        <dbReference type="Proteomes" id="UP000011135"/>
    </source>
</evidence>
<proteinExistence type="predicted"/>
<comment type="caution">
    <text evidence="1">The sequence shown here is derived from an EMBL/GenBank/DDBJ whole genome shotgun (WGS) entry which is preliminary data.</text>
</comment>
<accession>L8JPQ1</accession>
<name>L8JPQ1_9BACT</name>
<sequence length="184" mass="21162">MLMNISAFDIKERYNKLARKDTIFSYLGSLTHHELNHVLKSIELLLTNNYSSKGLKKKLFNLLIEITQNLFNYLNNPRLEDRNAVFVFMTESDNTYKIITGNYLLNSEVAGIKTRIEMINSLNNEELRELYRSILDIGIVSTAGGAGLGLVDLARKSGRKLSYRFEEVDDKFSFFTLEVTFTND</sequence>
<gene>
    <name evidence="1" type="ORF">C900_05127</name>
</gene>
<organism evidence="1 2">
    <name type="scientific">Fulvivirga imtechensis AK7</name>
    <dbReference type="NCBI Taxonomy" id="1237149"/>
    <lineage>
        <taxon>Bacteria</taxon>
        <taxon>Pseudomonadati</taxon>
        <taxon>Bacteroidota</taxon>
        <taxon>Cytophagia</taxon>
        <taxon>Cytophagales</taxon>
        <taxon>Fulvivirgaceae</taxon>
        <taxon>Fulvivirga</taxon>
    </lineage>
</organism>